<sequence>MKVTFYGQNSLAIEVAGKHIIVDPFITGSDLAKDKVDIKDLKADYIFLTHAHQDHILDAEAIAKNTGAKIVSNAEIASHYESKGFEAHPMNHGGSWNFDFGKVKYVVAHHSSSFPDGSYGGQPGGFVFETEEGNLYIAGDTALTLDMKLIPMRTKLDLAVLPIGDNFTMDVDDAIIASDFIECDKILGCHYDTFGFIEIDHNLAKDKFKMKNKELYLLPIGESIEVK</sequence>
<gene>
    <name evidence="2" type="ORF">GCM10008088_26180</name>
</gene>
<dbReference type="EMBL" id="BMWY01000009">
    <property type="protein sequence ID" value="GGZ63502.1"/>
    <property type="molecule type" value="Genomic_DNA"/>
</dbReference>
<name>A0ABQ3C0X3_9FLAO</name>
<evidence type="ECO:0000259" key="1">
    <source>
        <dbReference type="SMART" id="SM00849"/>
    </source>
</evidence>
<keyword evidence="2" id="KW-0378">Hydrolase</keyword>
<dbReference type="PANTHER" id="PTHR43546">
    <property type="entry name" value="UPF0173 METAL-DEPENDENT HYDROLASE MJ1163-RELATED"/>
    <property type="match status" value="1"/>
</dbReference>
<dbReference type="GeneID" id="94370282"/>
<dbReference type="Pfam" id="PF13483">
    <property type="entry name" value="Lactamase_B_3"/>
    <property type="match status" value="1"/>
</dbReference>
<reference evidence="3" key="1">
    <citation type="journal article" date="2019" name="Int. J. Syst. Evol. Microbiol.">
        <title>The Global Catalogue of Microorganisms (GCM) 10K type strain sequencing project: providing services to taxonomists for standard genome sequencing and annotation.</title>
        <authorList>
            <consortium name="The Broad Institute Genomics Platform"/>
            <consortium name="The Broad Institute Genome Sequencing Center for Infectious Disease"/>
            <person name="Wu L."/>
            <person name="Ma J."/>
        </authorList>
    </citation>
    <scope>NUCLEOTIDE SEQUENCE [LARGE SCALE GENOMIC DNA]</scope>
    <source>
        <strain evidence="3">KCTC 12708</strain>
    </source>
</reference>
<keyword evidence="3" id="KW-1185">Reference proteome</keyword>
<comment type="caution">
    <text evidence="2">The sequence shown here is derived from an EMBL/GenBank/DDBJ whole genome shotgun (WGS) entry which is preliminary data.</text>
</comment>
<dbReference type="PANTHER" id="PTHR43546:SF3">
    <property type="entry name" value="UPF0173 METAL-DEPENDENT HYDROLASE MJ1163"/>
    <property type="match status" value="1"/>
</dbReference>
<feature type="domain" description="Metallo-beta-lactamase" evidence="1">
    <location>
        <begin position="7"/>
        <end position="190"/>
    </location>
</feature>
<evidence type="ECO:0000313" key="3">
    <source>
        <dbReference type="Proteomes" id="UP000615593"/>
    </source>
</evidence>
<dbReference type="RefSeq" id="WP_027885400.1">
    <property type="nucleotide sequence ID" value="NZ_BMWY01000009.1"/>
</dbReference>
<dbReference type="InterPro" id="IPR001279">
    <property type="entry name" value="Metallo-B-lactamas"/>
</dbReference>
<proteinExistence type="predicted"/>
<dbReference type="SMART" id="SM00849">
    <property type="entry name" value="Lactamase_B"/>
    <property type="match status" value="1"/>
</dbReference>
<dbReference type="CDD" id="cd06262">
    <property type="entry name" value="metallo-hydrolase-like_MBL-fold"/>
    <property type="match status" value="1"/>
</dbReference>
<organism evidence="2 3">
    <name type="scientific">Mesonia mobilis</name>
    <dbReference type="NCBI Taxonomy" id="369791"/>
    <lineage>
        <taxon>Bacteria</taxon>
        <taxon>Pseudomonadati</taxon>
        <taxon>Bacteroidota</taxon>
        <taxon>Flavobacteriia</taxon>
        <taxon>Flavobacteriales</taxon>
        <taxon>Flavobacteriaceae</taxon>
        <taxon>Mesonia</taxon>
    </lineage>
</organism>
<dbReference type="NCBIfam" id="NF001911">
    <property type="entry name" value="PRK00685.1"/>
    <property type="match status" value="1"/>
</dbReference>
<dbReference type="SUPFAM" id="SSF56281">
    <property type="entry name" value="Metallo-hydrolase/oxidoreductase"/>
    <property type="match status" value="1"/>
</dbReference>
<dbReference type="Gene3D" id="3.60.15.10">
    <property type="entry name" value="Ribonuclease Z/Hydroxyacylglutathione hydrolase-like"/>
    <property type="match status" value="1"/>
</dbReference>
<dbReference type="InterPro" id="IPR036866">
    <property type="entry name" value="RibonucZ/Hydroxyglut_hydro"/>
</dbReference>
<dbReference type="InterPro" id="IPR050114">
    <property type="entry name" value="UPF0173_UPF0282_UlaG_hydrolase"/>
</dbReference>
<protein>
    <submittedName>
        <fullName evidence="2">UPF0173 metal-dependent hydrolase</fullName>
    </submittedName>
</protein>
<accession>A0ABQ3C0X3</accession>
<dbReference type="Proteomes" id="UP000615593">
    <property type="component" value="Unassembled WGS sequence"/>
</dbReference>
<evidence type="ECO:0000313" key="2">
    <source>
        <dbReference type="EMBL" id="GGZ63502.1"/>
    </source>
</evidence>
<dbReference type="GO" id="GO:0016787">
    <property type="term" value="F:hydrolase activity"/>
    <property type="evidence" value="ECO:0007669"/>
    <property type="project" value="UniProtKB-KW"/>
</dbReference>